<dbReference type="GO" id="GO:0016810">
    <property type="term" value="F:hydrolase activity, acting on carbon-nitrogen (but not peptide) bonds"/>
    <property type="evidence" value="ECO:0007669"/>
    <property type="project" value="InterPro"/>
</dbReference>
<name>A0A4S3KE46_9GAMM</name>
<reference evidence="2 3" key="1">
    <citation type="submission" date="2017-02" db="EMBL/GenBank/DDBJ databases">
        <title>Whole genome sequencing of Rhodanobacter lindaniclasticus DSM 17932.</title>
        <authorList>
            <person name="Kumar S."/>
            <person name="Patil P."/>
            <person name="Patil P.B."/>
        </authorList>
    </citation>
    <scope>NUCLEOTIDE SEQUENCE [LARGE SCALE GENOMIC DNA]</scope>
    <source>
        <strain evidence="2 3">DSM 17932</strain>
    </source>
</reference>
<feature type="domain" description="NodB homology" evidence="1">
    <location>
        <begin position="29"/>
        <end position="207"/>
    </location>
</feature>
<dbReference type="Proteomes" id="UP000306317">
    <property type="component" value="Unassembled WGS sequence"/>
</dbReference>
<dbReference type="Pfam" id="PF01522">
    <property type="entry name" value="Polysacc_deac_1"/>
    <property type="match status" value="1"/>
</dbReference>
<evidence type="ECO:0000313" key="2">
    <source>
        <dbReference type="EMBL" id="THD06750.1"/>
    </source>
</evidence>
<dbReference type="RefSeq" id="WP_246031151.1">
    <property type="nucleotide sequence ID" value="NZ_MWIO01000031.1"/>
</dbReference>
<dbReference type="PANTHER" id="PTHR10587">
    <property type="entry name" value="GLYCOSYL TRANSFERASE-RELATED"/>
    <property type="match status" value="1"/>
</dbReference>
<dbReference type="GO" id="GO:0005975">
    <property type="term" value="P:carbohydrate metabolic process"/>
    <property type="evidence" value="ECO:0007669"/>
    <property type="project" value="InterPro"/>
</dbReference>
<keyword evidence="3" id="KW-1185">Reference proteome</keyword>
<dbReference type="InterPro" id="IPR011330">
    <property type="entry name" value="Glyco_hydro/deAcase_b/a-brl"/>
</dbReference>
<organism evidence="2 3">
    <name type="scientific">Rhodanobacter lindaniclasticus</name>
    <dbReference type="NCBI Taxonomy" id="75310"/>
    <lineage>
        <taxon>Bacteria</taxon>
        <taxon>Pseudomonadati</taxon>
        <taxon>Pseudomonadota</taxon>
        <taxon>Gammaproteobacteria</taxon>
        <taxon>Lysobacterales</taxon>
        <taxon>Rhodanobacteraceae</taxon>
        <taxon>Rhodanobacter</taxon>
    </lineage>
</organism>
<dbReference type="Gene3D" id="3.20.20.370">
    <property type="entry name" value="Glycoside hydrolase/deacetylase"/>
    <property type="match status" value="1"/>
</dbReference>
<dbReference type="SUPFAM" id="SSF88713">
    <property type="entry name" value="Glycoside hydrolase/deacetylase"/>
    <property type="match status" value="1"/>
</dbReference>
<dbReference type="EMBL" id="MWIO01000031">
    <property type="protein sequence ID" value="THD06750.1"/>
    <property type="molecule type" value="Genomic_DNA"/>
</dbReference>
<dbReference type="PROSITE" id="PS51677">
    <property type="entry name" value="NODB"/>
    <property type="match status" value="1"/>
</dbReference>
<protein>
    <submittedName>
        <fullName evidence="2">Polysaccharide deacetylase</fullName>
    </submittedName>
</protein>
<dbReference type="AlphaFoldDB" id="A0A4S3KE46"/>
<gene>
    <name evidence="2" type="ORF">B1991_11775</name>
</gene>
<evidence type="ECO:0000259" key="1">
    <source>
        <dbReference type="PROSITE" id="PS51677"/>
    </source>
</evidence>
<sequence length="224" mass="25410">MIGWFKRTRLLHCLPDAVVLTAMPAGAGRELYLTFDDGPDPQHTPPLLDLLRQHQVRATFFLIGSKAERQPQLVRRLLDEGHRLGNHSYTHPDFNRLSLAAKMDEIDRTDRVLQAFDGVRHHGVRPPSGAFSLALTLRLARERRRLLYWSYDSLDYQRRPPAELVAALRARPPRPGDVMLMHDDGDCCIGMLETLLPQWRSEGFEFRALPTGADVDATVEGARA</sequence>
<evidence type="ECO:0000313" key="3">
    <source>
        <dbReference type="Proteomes" id="UP000306317"/>
    </source>
</evidence>
<dbReference type="InterPro" id="IPR002509">
    <property type="entry name" value="NODB_dom"/>
</dbReference>
<proteinExistence type="predicted"/>
<accession>A0A4S3KE46</accession>
<dbReference type="CDD" id="cd10959">
    <property type="entry name" value="CE4_NodB_like_3"/>
    <property type="match status" value="1"/>
</dbReference>
<dbReference type="InterPro" id="IPR050248">
    <property type="entry name" value="Polysacc_deacetylase_ArnD"/>
</dbReference>
<dbReference type="PANTHER" id="PTHR10587:SF137">
    <property type="entry name" value="4-DEOXY-4-FORMAMIDO-L-ARABINOSE-PHOSPHOUNDECAPRENOL DEFORMYLASE ARND-RELATED"/>
    <property type="match status" value="1"/>
</dbReference>
<comment type="caution">
    <text evidence="2">The sequence shown here is derived from an EMBL/GenBank/DDBJ whole genome shotgun (WGS) entry which is preliminary data.</text>
</comment>